<organism evidence="2 3">
    <name type="scientific">Brassica rapa subsp. trilocularis</name>
    <dbReference type="NCBI Taxonomy" id="1813537"/>
    <lineage>
        <taxon>Eukaryota</taxon>
        <taxon>Viridiplantae</taxon>
        <taxon>Streptophyta</taxon>
        <taxon>Embryophyta</taxon>
        <taxon>Tracheophyta</taxon>
        <taxon>Spermatophyta</taxon>
        <taxon>Magnoliopsida</taxon>
        <taxon>eudicotyledons</taxon>
        <taxon>Gunneridae</taxon>
        <taxon>Pentapetalae</taxon>
        <taxon>rosids</taxon>
        <taxon>malvids</taxon>
        <taxon>Brassicales</taxon>
        <taxon>Brassicaceae</taxon>
        <taxon>Brassiceae</taxon>
        <taxon>Brassica</taxon>
    </lineage>
</organism>
<protein>
    <submittedName>
        <fullName evidence="2">Uncharacterized protein</fullName>
    </submittedName>
</protein>
<evidence type="ECO:0000256" key="1">
    <source>
        <dbReference type="SAM" id="MobiDB-lite"/>
    </source>
</evidence>
<feature type="compositionally biased region" description="Basic and acidic residues" evidence="1">
    <location>
        <begin position="11"/>
        <end position="25"/>
    </location>
</feature>
<sequence length="64" mass="7372">MGGEVISSRNRGGDRSEDGDGRDGELATVRDWASLSRGREEMRYREEDERLALKTETKETRERL</sequence>
<proteinExistence type="predicted"/>
<evidence type="ECO:0000313" key="2">
    <source>
        <dbReference type="EMBL" id="KAG5397106.1"/>
    </source>
</evidence>
<keyword evidence="3" id="KW-1185">Reference proteome</keyword>
<gene>
    <name evidence="2" type="primary">A05g503470.1_BraROA</name>
    <name evidence="2" type="ORF">IGI04_018920</name>
</gene>
<name>A0ABQ7MGS2_BRACM</name>
<comment type="caution">
    <text evidence="2">The sequence shown here is derived from an EMBL/GenBank/DDBJ whole genome shotgun (WGS) entry which is preliminary data.</text>
</comment>
<feature type="region of interest" description="Disordered" evidence="1">
    <location>
        <begin position="1"/>
        <end position="64"/>
    </location>
</feature>
<reference evidence="2 3" key="1">
    <citation type="submission" date="2021-03" db="EMBL/GenBank/DDBJ databases">
        <authorList>
            <person name="King G.J."/>
            <person name="Bancroft I."/>
            <person name="Baten A."/>
            <person name="Bloomfield J."/>
            <person name="Borpatragohain P."/>
            <person name="He Z."/>
            <person name="Irish N."/>
            <person name="Irwin J."/>
            <person name="Liu K."/>
            <person name="Mauleon R.P."/>
            <person name="Moore J."/>
            <person name="Morris R."/>
            <person name="Ostergaard L."/>
            <person name="Wang B."/>
            <person name="Wells R."/>
        </authorList>
    </citation>
    <scope>NUCLEOTIDE SEQUENCE [LARGE SCALE GENOMIC DNA]</scope>
    <source>
        <strain evidence="2">R-o-18</strain>
        <tissue evidence="2">Leaf</tissue>
    </source>
</reference>
<accession>A0ABQ7MGS2</accession>
<dbReference type="Proteomes" id="UP000823674">
    <property type="component" value="Chromosome A05"/>
</dbReference>
<evidence type="ECO:0000313" key="3">
    <source>
        <dbReference type="Proteomes" id="UP000823674"/>
    </source>
</evidence>
<dbReference type="EMBL" id="JADBGQ010000005">
    <property type="protein sequence ID" value="KAG5397106.1"/>
    <property type="molecule type" value="Genomic_DNA"/>
</dbReference>
<feature type="compositionally biased region" description="Basic and acidic residues" evidence="1">
    <location>
        <begin position="37"/>
        <end position="64"/>
    </location>
</feature>